<protein>
    <recommendedName>
        <fullName evidence="2">BZIP domain-containing protein</fullName>
    </recommendedName>
</protein>
<accession>A0A438MYB2</accession>
<dbReference type="AlphaFoldDB" id="A0A438MYB2"/>
<comment type="caution">
    <text evidence="3">The sequence shown here is derived from an EMBL/GenBank/DDBJ whole genome shotgun (WGS) entry which is preliminary data.</text>
</comment>
<dbReference type="VEuPathDB" id="FungiDB:PV10_08156"/>
<evidence type="ECO:0000259" key="2">
    <source>
        <dbReference type="PROSITE" id="PS00036"/>
    </source>
</evidence>
<dbReference type="EMBL" id="NAJM01000043">
    <property type="protein sequence ID" value="RVX67945.1"/>
    <property type="molecule type" value="Genomic_DNA"/>
</dbReference>
<dbReference type="InterPro" id="IPR004827">
    <property type="entry name" value="bZIP"/>
</dbReference>
<evidence type="ECO:0000313" key="4">
    <source>
        <dbReference type="Proteomes" id="UP000288859"/>
    </source>
</evidence>
<name>A0A438MYB2_EXOME</name>
<sequence>MSVLDSMYLPGGDNASVDNFLTLDDGFQAANYSTNATGYVAQDGTVSPADLFNDDSLIMSAPSSVAFPNLSTPESGYLESPATGLNTSPLDDGLLDAQLNFNDLADMPPLFPQEDLDLMYQAPAEVTVKPARPSSGRSSSSASPMVRQKSSPGRPPTIPFSHGRKYSGAYGVSKAPKPRAALPEIQVDSDDDKETAKRKKNTAAARKSRQRKQEFAEASEAEIQRLRAMIYRMGGDPDEGI</sequence>
<dbReference type="OrthoDB" id="5419235at2759"/>
<feature type="compositionally biased region" description="Low complexity" evidence="1">
    <location>
        <begin position="130"/>
        <end position="144"/>
    </location>
</feature>
<dbReference type="Pfam" id="PF07716">
    <property type="entry name" value="bZIP_2"/>
    <property type="match status" value="1"/>
</dbReference>
<dbReference type="CDD" id="cd12193">
    <property type="entry name" value="bZIP_GCN4"/>
    <property type="match status" value="1"/>
</dbReference>
<dbReference type="Gene3D" id="3.30.160.60">
    <property type="entry name" value="Classic Zinc Finger"/>
    <property type="match status" value="1"/>
</dbReference>
<feature type="region of interest" description="Disordered" evidence="1">
    <location>
        <begin position="127"/>
        <end position="219"/>
    </location>
</feature>
<evidence type="ECO:0000256" key="1">
    <source>
        <dbReference type="SAM" id="MobiDB-lite"/>
    </source>
</evidence>
<reference evidence="3 4" key="1">
    <citation type="submission" date="2017-03" db="EMBL/GenBank/DDBJ databases">
        <title>Genomes of endolithic fungi from Antarctica.</title>
        <authorList>
            <person name="Coleine C."/>
            <person name="Masonjones S."/>
            <person name="Stajich J.E."/>
        </authorList>
    </citation>
    <scope>NUCLEOTIDE SEQUENCE [LARGE SCALE GENOMIC DNA]</scope>
    <source>
        <strain evidence="3 4">CCFEE 6314</strain>
    </source>
</reference>
<dbReference type="InterPro" id="IPR046347">
    <property type="entry name" value="bZIP_sf"/>
</dbReference>
<proteinExistence type="predicted"/>
<feature type="domain" description="BZIP" evidence="2">
    <location>
        <begin position="197"/>
        <end position="211"/>
    </location>
</feature>
<dbReference type="SUPFAM" id="SSF57959">
    <property type="entry name" value="Leucine zipper domain"/>
    <property type="match status" value="1"/>
</dbReference>
<organism evidence="3 4">
    <name type="scientific">Exophiala mesophila</name>
    <name type="common">Black yeast-like fungus</name>
    <dbReference type="NCBI Taxonomy" id="212818"/>
    <lineage>
        <taxon>Eukaryota</taxon>
        <taxon>Fungi</taxon>
        <taxon>Dikarya</taxon>
        <taxon>Ascomycota</taxon>
        <taxon>Pezizomycotina</taxon>
        <taxon>Eurotiomycetes</taxon>
        <taxon>Chaetothyriomycetidae</taxon>
        <taxon>Chaetothyriales</taxon>
        <taxon>Herpotrichiellaceae</taxon>
        <taxon>Exophiala</taxon>
    </lineage>
</organism>
<dbReference type="Proteomes" id="UP000288859">
    <property type="component" value="Unassembled WGS sequence"/>
</dbReference>
<dbReference type="GO" id="GO:0003700">
    <property type="term" value="F:DNA-binding transcription factor activity"/>
    <property type="evidence" value="ECO:0007669"/>
    <property type="project" value="InterPro"/>
</dbReference>
<evidence type="ECO:0000313" key="3">
    <source>
        <dbReference type="EMBL" id="RVX67945.1"/>
    </source>
</evidence>
<gene>
    <name evidence="3" type="ORF">B0A52_08550</name>
</gene>
<dbReference type="PROSITE" id="PS00036">
    <property type="entry name" value="BZIP_BASIC"/>
    <property type="match status" value="1"/>
</dbReference>
<feature type="compositionally biased region" description="Basic residues" evidence="1">
    <location>
        <begin position="196"/>
        <end position="210"/>
    </location>
</feature>